<keyword evidence="1" id="KW-1133">Transmembrane helix</keyword>
<dbReference type="RefSeq" id="WP_102071297.1">
    <property type="nucleotide sequence ID" value="NZ_PDNV01000012.1"/>
</dbReference>
<gene>
    <name evidence="2" type="ORF">CR155_17365</name>
</gene>
<protein>
    <recommendedName>
        <fullName evidence="4">Transmembrane protein</fullName>
    </recommendedName>
</protein>
<feature type="transmembrane region" description="Helical" evidence="1">
    <location>
        <begin position="145"/>
        <end position="168"/>
    </location>
</feature>
<feature type="transmembrane region" description="Helical" evidence="1">
    <location>
        <begin position="29"/>
        <end position="46"/>
    </location>
</feature>
<evidence type="ECO:0000313" key="3">
    <source>
        <dbReference type="Proteomes" id="UP000234328"/>
    </source>
</evidence>
<dbReference type="AlphaFoldDB" id="A0A2N4UC31"/>
<dbReference type="Proteomes" id="UP000234328">
    <property type="component" value="Unassembled WGS sequence"/>
</dbReference>
<name>A0A2N4UC31_9BURK</name>
<evidence type="ECO:0000256" key="1">
    <source>
        <dbReference type="SAM" id="Phobius"/>
    </source>
</evidence>
<keyword evidence="1" id="KW-0812">Transmembrane</keyword>
<feature type="transmembrane region" description="Helical" evidence="1">
    <location>
        <begin position="95"/>
        <end position="119"/>
    </location>
</feature>
<feature type="transmembrane region" description="Helical" evidence="1">
    <location>
        <begin position="221"/>
        <end position="241"/>
    </location>
</feature>
<keyword evidence="3" id="KW-1185">Reference proteome</keyword>
<evidence type="ECO:0000313" key="2">
    <source>
        <dbReference type="EMBL" id="PLC52561.1"/>
    </source>
</evidence>
<proteinExistence type="predicted"/>
<dbReference type="InterPro" id="IPR047798">
    <property type="entry name" value="BPSS1780-like"/>
</dbReference>
<comment type="caution">
    <text evidence="2">The sequence shown here is derived from an EMBL/GenBank/DDBJ whole genome shotgun (WGS) entry which is preliminary data.</text>
</comment>
<accession>A0A2N4UC31</accession>
<keyword evidence="1" id="KW-0472">Membrane</keyword>
<organism evidence="2 3">
    <name type="scientific">Pollutimonas nitritireducens</name>
    <dbReference type="NCBI Taxonomy" id="2045209"/>
    <lineage>
        <taxon>Bacteria</taxon>
        <taxon>Pseudomonadati</taxon>
        <taxon>Pseudomonadota</taxon>
        <taxon>Betaproteobacteria</taxon>
        <taxon>Burkholderiales</taxon>
        <taxon>Alcaligenaceae</taxon>
        <taxon>Pollutimonas</taxon>
    </lineage>
</organism>
<feature type="transmembrane region" description="Helical" evidence="1">
    <location>
        <begin position="189"/>
        <end position="209"/>
    </location>
</feature>
<dbReference type="NCBIfam" id="NF041043">
    <property type="entry name" value="BPSS1780_fam"/>
    <property type="match status" value="1"/>
</dbReference>
<reference evidence="2 3" key="1">
    <citation type="submission" date="2017-10" db="EMBL/GenBank/DDBJ databases">
        <title>Two draft genome sequences of Pusillimonas sp. strains isolated from a nitrate- and radionuclide-contaminated groundwater in Russia.</title>
        <authorList>
            <person name="Grouzdev D.S."/>
            <person name="Tourova T.P."/>
            <person name="Goeva M.A."/>
            <person name="Babich T.L."/>
            <person name="Sokolova D.S."/>
            <person name="Abdullin R."/>
            <person name="Poltaraus A.B."/>
            <person name="Toshchakov S.V."/>
            <person name="Nazina T.N."/>
        </authorList>
    </citation>
    <scope>NUCLEOTIDE SEQUENCE [LARGE SCALE GENOMIC DNA]</scope>
    <source>
        <strain evidence="2 3">JR1/69-2-13</strain>
    </source>
</reference>
<feature type="transmembrane region" description="Helical" evidence="1">
    <location>
        <begin position="52"/>
        <end position="74"/>
    </location>
</feature>
<dbReference type="EMBL" id="PDNV01000012">
    <property type="protein sequence ID" value="PLC52561.1"/>
    <property type="molecule type" value="Genomic_DNA"/>
</dbReference>
<evidence type="ECO:0008006" key="4">
    <source>
        <dbReference type="Google" id="ProtNLM"/>
    </source>
</evidence>
<dbReference type="OrthoDB" id="5298483at2"/>
<sequence>MQAATLPITSGWSWIQDGFKLFKLQPMAMFFWSLMTGFFITVSYLIPLLGQMVLIASTPLLTFITLSACRNIAAGRPMLLPMWLEPLRDKETRKSLFGLGFAYMVCCLAGGFIATLPFLDGLMSAITADGAIDERALMLAMRGPFITFALIYVVISALFWHAPALIGWHRIKMTQALFFSMVACWRNKWPFLAYGVSWAAIFFAIQMAGATLTSLGIPPGIMQILLTPVNIVVAAVLYCSFYPAYISVFGTNYPGQGHGDAHGSGDEDSVL</sequence>